<evidence type="ECO:0000313" key="4">
    <source>
        <dbReference type="Proteomes" id="UP000006447"/>
    </source>
</evidence>
<comment type="caution">
    <text evidence="3">The sequence shown here is derived from an EMBL/GenBank/DDBJ whole genome shotgun (WGS) entry which is preliminary data.</text>
</comment>
<comment type="similarity">
    <text evidence="1">Belongs to the CAPAB/TerDEXZ family.</text>
</comment>
<dbReference type="InterPro" id="IPR019303">
    <property type="entry name" value="vWA_TerF_C"/>
</dbReference>
<dbReference type="PROSITE" id="PS50234">
    <property type="entry name" value="VWFA"/>
    <property type="match status" value="1"/>
</dbReference>
<proteinExistence type="inferred from homology"/>
<sequence length="420" mass="44879">MEVTGAQQGTVDLFVFQLDADLQVRADADLVFFNNPSTPEGAVTLAGGQVTLNLETIPEMIGTLAVAVALDENVLGSLAQVPGLAVTVTQPGGVSFAIPAEGLTTERSAVLLEVYRRNGSWKVRNRSAGWSGGLDALVAEHGVSVDETPAQTPTPAQAPELVRTAVAAETSATVDGDGVRTVPGEATLSLVKREKLNLQKRAVAKVLLHKGASNPVGRVVLVMDNTGSMSKRYRSGEVKRIIERMVPVATQLDSDGNLEAFAYAQRFVKLPDVTVADADTWVNTYVHLHGRHGDIDFDAIGGTNNEIPIMEEIIGTLDKTAAVPTLVLFFTDGGFHAKAQITTLMRTASALPAFWQFIGIGKSSFGVLEKLDNLTGRLVDNAGFFAVENVDTLSDAALYKLLLSEYPDWLRAARKVRVLS</sequence>
<dbReference type="InterPro" id="IPR003325">
    <property type="entry name" value="TerD"/>
</dbReference>
<dbReference type="AlphaFoldDB" id="I0WTX3"/>
<dbReference type="Gene3D" id="2.60.60.30">
    <property type="entry name" value="sav2460 like domains"/>
    <property type="match status" value="1"/>
</dbReference>
<dbReference type="InterPro" id="IPR036465">
    <property type="entry name" value="vWFA_dom_sf"/>
</dbReference>
<dbReference type="EMBL" id="AJJH01000050">
    <property type="protein sequence ID" value="EID79839.1"/>
    <property type="molecule type" value="Genomic_DNA"/>
</dbReference>
<dbReference type="PANTHER" id="PTHR32097:SF4">
    <property type="entry name" value="GENERAL STRESS PROTEIN 16U"/>
    <property type="match status" value="1"/>
</dbReference>
<dbReference type="PANTHER" id="PTHR32097">
    <property type="entry name" value="CAMP-BINDING PROTEIN 1-RELATED"/>
    <property type="match status" value="1"/>
</dbReference>
<dbReference type="Proteomes" id="UP000006447">
    <property type="component" value="Unassembled WGS sequence"/>
</dbReference>
<dbReference type="InterPro" id="IPR002035">
    <property type="entry name" value="VWF_A"/>
</dbReference>
<accession>I0WTX3</accession>
<feature type="domain" description="VWFA" evidence="2">
    <location>
        <begin position="218"/>
        <end position="402"/>
    </location>
</feature>
<evidence type="ECO:0000259" key="2">
    <source>
        <dbReference type="PROSITE" id="PS50234"/>
    </source>
</evidence>
<dbReference type="SUPFAM" id="SSF53300">
    <property type="entry name" value="vWA-like"/>
    <property type="match status" value="1"/>
</dbReference>
<reference evidence="3 4" key="1">
    <citation type="journal article" date="2012" name="J. Bacteriol.">
        <title>Draft genome sequence of the nitrophenol-degrading actinomycete Rhodococcus imtechensis RKJ300.</title>
        <authorList>
            <person name="Vikram S."/>
            <person name="Kumar S."/>
            <person name="Subramanian S."/>
            <person name="Raghava G.P."/>
        </authorList>
    </citation>
    <scope>NUCLEOTIDE SEQUENCE [LARGE SCALE GENOMIC DNA]</scope>
    <source>
        <strain evidence="3 4">RKJ300</strain>
    </source>
</reference>
<name>I0WTX3_RHOOP</name>
<dbReference type="Pfam" id="PF10138">
    <property type="entry name" value="vWA-TerF-like"/>
    <property type="match status" value="1"/>
</dbReference>
<protein>
    <submittedName>
        <fullName evidence="3">Tellurium resistance protein</fullName>
    </submittedName>
</protein>
<dbReference type="CDD" id="cd06974">
    <property type="entry name" value="TerD_like"/>
    <property type="match status" value="1"/>
</dbReference>
<dbReference type="Pfam" id="PF02342">
    <property type="entry name" value="TerD"/>
    <property type="match status" value="1"/>
</dbReference>
<organism evidence="3 4">
    <name type="scientific">Rhodococcus opacus RKJ300 = JCM 13270</name>
    <dbReference type="NCBI Taxonomy" id="1165867"/>
    <lineage>
        <taxon>Bacteria</taxon>
        <taxon>Bacillati</taxon>
        <taxon>Actinomycetota</taxon>
        <taxon>Actinomycetes</taxon>
        <taxon>Mycobacteriales</taxon>
        <taxon>Nocardiaceae</taxon>
        <taxon>Rhodococcus</taxon>
    </lineage>
</organism>
<evidence type="ECO:0000256" key="1">
    <source>
        <dbReference type="ARBA" id="ARBA00008775"/>
    </source>
</evidence>
<evidence type="ECO:0000313" key="3">
    <source>
        <dbReference type="EMBL" id="EID79839.1"/>
    </source>
</evidence>
<dbReference type="PATRIC" id="fig|1165867.3.peg.2296"/>
<dbReference type="InterPro" id="IPR051324">
    <property type="entry name" value="Stress/Tellurium_Resist"/>
</dbReference>
<gene>
    <name evidence="3" type="ORF">W59_11271</name>
</gene>